<protein>
    <submittedName>
        <fullName evidence="1">Uncharacterized protein</fullName>
    </submittedName>
</protein>
<evidence type="ECO:0000313" key="2">
    <source>
        <dbReference type="Proteomes" id="UP000242450"/>
    </source>
</evidence>
<dbReference type="EMBL" id="MKHE01000012">
    <property type="protein sequence ID" value="OWK09872.1"/>
    <property type="molecule type" value="Genomic_DNA"/>
</dbReference>
<dbReference type="AlphaFoldDB" id="A0A212CV93"/>
<feature type="non-terminal residue" evidence="1">
    <location>
        <position position="277"/>
    </location>
</feature>
<evidence type="ECO:0000313" key="1">
    <source>
        <dbReference type="EMBL" id="OWK09872.1"/>
    </source>
</evidence>
<gene>
    <name evidence="1" type="ORF">Celaphus_00006075</name>
</gene>
<proteinExistence type="predicted"/>
<accession>A0A212CV93</accession>
<sequence>MALGLENTVVWFFKKFFPLPSYQKPTSCVASGPRSGPARVGWGAVHAGTAAPPRQLASATEKNVVGLHSEVPKVLASQPGYLLGTDHTSPWPACCVGRICFGPSCGSLDPGTNYEWKMNLSFNSEPEEAAPEPPHHVPRTAPLRTARQRLQPLARLFPSFLPQLPAHPSERQCCLLSFCKLLVGHLSPPVPDWASQYLQRGVTWLPPAHTFSSRGQGGPSKEGEKLCAPSSLEPFGFTSCVCLLRLAMSRDLVPESSRRNSAGGDILARGRAAIAGA</sequence>
<comment type="caution">
    <text evidence="1">The sequence shown here is derived from an EMBL/GenBank/DDBJ whole genome shotgun (WGS) entry which is preliminary data.</text>
</comment>
<name>A0A212CV93_CEREH</name>
<organism evidence="1 2">
    <name type="scientific">Cervus elaphus hippelaphus</name>
    <name type="common">European red deer</name>
    <dbReference type="NCBI Taxonomy" id="46360"/>
    <lineage>
        <taxon>Eukaryota</taxon>
        <taxon>Metazoa</taxon>
        <taxon>Chordata</taxon>
        <taxon>Craniata</taxon>
        <taxon>Vertebrata</taxon>
        <taxon>Euteleostomi</taxon>
        <taxon>Mammalia</taxon>
        <taxon>Eutheria</taxon>
        <taxon>Laurasiatheria</taxon>
        <taxon>Artiodactyla</taxon>
        <taxon>Ruminantia</taxon>
        <taxon>Pecora</taxon>
        <taxon>Cervidae</taxon>
        <taxon>Cervinae</taxon>
        <taxon>Cervus</taxon>
    </lineage>
</organism>
<reference evidence="1 2" key="1">
    <citation type="journal article" date="2018" name="Mol. Genet. Genomics">
        <title>The red deer Cervus elaphus genome CerEla1.0: sequencing, annotating, genes, and chromosomes.</title>
        <authorList>
            <person name="Bana N.A."/>
            <person name="Nyiri A."/>
            <person name="Nagy J."/>
            <person name="Frank K."/>
            <person name="Nagy T."/>
            <person name="Steger V."/>
            <person name="Schiller M."/>
            <person name="Lakatos P."/>
            <person name="Sugar L."/>
            <person name="Horn P."/>
            <person name="Barta E."/>
            <person name="Orosz L."/>
        </authorList>
    </citation>
    <scope>NUCLEOTIDE SEQUENCE [LARGE SCALE GENOMIC DNA]</scope>
    <source>
        <strain evidence="1">Hungarian</strain>
    </source>
</reference>
<dbReference type="Proteomes" id="UP000242450">
    <property type="component" value="Chromosome 12"/>
</dbReference>
<keyword evidence="2" id="KW-1185">Reference proteome</keyword>